<evidence type="ECO:0000313" key="1">
    <source>
        <dbReference type="EMBL" id="KAI8019492.1"/>
    </source>
</evidence>
<evidence type="ECO:0000313" key="2">
    <source>
        <dbReference type="Proteomes" id="UP001060215"/>
    </source>
</evidence>
<organism evidence="1 2">
    <name type="scientific">Camellia lanceoleosa</name>
    <dbReference type="NCBI Taxonomy" id="1840588"/>
    <lineage>
        <taxon>Eukaryota</taxon>
        <taxon>Viridiplantae</taxon>
        <taxon>Streptophyta</taxon>
        <taxon>Embryophyta</taxon>
        <taxon>Tracheophyta</taxon>
        <taxon>Spermatophyta</taxon>
        <taxon>Magnoliopsida</taxon>
        <taxon>eudicotyledons</taxon>
        <taxon>Gunneridae</taxon>
        <taxon>Pentapetalae</taxon>
        <taxon>asterids</taxon>
        <taxon>Ericales</taxon>
        <taxon>Theaceae</taxon>
        <taxon>Camellia</taxon>
    </lineage>
</organism>
<dbReference type="Proteomes" id="UP001060215">
    <property type="component" value="Chromosome 2"/>
</dbReference>
<sequence length="98" mass="10408">MAAPRGPRPGNAPPNYNPSSLADGMQNLQINRPVGQPPSVPNSGGTRHRPPYGQQPPPFSSLAPGASPMTRPGATHLVSFQGLQFLLVVLHKQHCPQM</sequence>
<comment type="caution">
    <text evidence="1">The sequence shown here is derived from an EMBL/GenBank/DDBJ whole genome shotgun (WGS) entry which is preliminary data.</text>
</comment>
<keyword evidence="2" id="KW-1185">Reference proteome</keyword>
<proteinExistence type="predicted"/>
<name>A0ACC0I2I1_9ERIC</name>
<reference evidence="1 2" key="1">
    <citation type="journal article" date="2022" name="Plant J.">
        <title>Chromosome-level genome of Camellia lanceoleosa provides a valuable resource for understanding genome evolution and self-incompatibility.</title>
        <authorList>
            <person name="Gong W."/>
            <person name="Xiao S."/>
            <person name="Wang L."/>
            <person name="Liao Z."/>
            <person name="Chang Y."/>
            <person name="Mo W."/>
            <person name="Hu G."/>
            <person name="Li W."/>
            <person name="Zhao G."/>
            <person name="Zhu H."/>
            <person name="Hu X."/>
            <person name="Ji K."/>
            <person name="Xiang X."/>
            <person name="Song Q."/>
            <person name="Yuan D."/>
            <person name="Jin S."/>
            <person name="Zhang L."/>
        </authorList>
    </citation>
    <scope>NUCLEOTIDE SEQUENCE [LARGE SCALE GENOMIC DNA]</scope>
    <source>
        <strain evidence="1">SQ_2022a</strain>
    </source>
</reference>
<dbReference type="EMBL" id="CM045759">
    <property type="protein sequence ID" value="KAI8019492.1"/>
    <property type="molecule type" value="Genomic_DNA"/>
</dbReference>
<gene>
    <name evidence="1" type="ORF">LOK49_LG04G01650</name>
</gene>
<accession>A0ACC0I2I1</accession>
<protein>
    <submittedName>
        <fullName evidence="1">Uncharacterized protein</fullName>
    </submittedName>
</protein>